<protein>
    <submittedName>
        <fullName evidence="6">Uncharacterized protein</fullName>
    </submittedName>
</protein>
<dbReference type="EMBL" id="CAJOAY010000269">
    <property type="protein sequence ID" value="CAF3610911.1"/>
    <property type="molecule type" value="Genomic_DNA"/>
</dbReference>
<dbReference type="EMBL" id="CAJOAZ010000363">
    <property type="protein sequence ID" value="CAF3628076.1"/>
    <property type="molecule type" value="Genomic_DNA"/>
</dbReference>
<evidence type="ECO:0000313" key="3">
    <source>
        <dbReference type="EMBL" id="CAF1501209.1"/>
    </source>
</evidence>
<evidence type="ECO:0000313" key="5">
    <source>
        <dbReference type="EMBL" id="CAF3610911.1"/>
    </source>
</evidence>
<dbReference type="EMBL" id="CAJNOE010003276">
    <property type="protein sequence ID" value="CAF1501209.1"/>
    <property type="molecule type" value="Genomic_DNA"/>
</dbReference>
<dbReference type="AlphaFoldDB" id="A0A818PRD6"/>
<dbReference type="Proteomes" id="UP000663844">
    <property type="component" value="Unassembled WGS sequence"/>
</dbReference>
<organism evidence="6 7">
    <name type="scientific">Adineta steineri</name>
    <dbReference type="NCBI Taxonomy" id="433720"/>
    <lineage>
        <taxon>Eukaryota</taxon>
        <taxon>Metazoa</taxon>
        <taxon>Spiralia</taxon>
        <taxon>Gnathifera</taxon>
        <taxon>Rotifera</taxon>
        <taxon>Eurotatoria</taxon>
        <taxon>Bdelloidea</taxon>
        <taxon>Adinetida</taxon>
        <taxon>Adinetidae</taxon>
        <taxon>Adineta</taxon>
    </lineage>
</organism>
<dbReference type="Proteomes" id="UP000663845">
    <property type="component" value="Unassembled WGS sequence"/>
</dbReference>
<proteinExistence type="predicted"/>
<dbReference type="Proteomes" id="UP000663891">
    <property type="component" value="Unassembled WGS sequence"/>
</dbReference>
<dbReference type="EMBL" id="CAJNOG010000089">
    <property type="protein sequence ID" value="CAF0922934.1"/>
    <property type="molecule type" value="Genomic_DNA"/>
</dbReference>
<dbReference type="Proteomes" id="UP000663860">
    <property type="component" value="Unassembled WGS sequence"/>
</dbReference>
<evidence type="ECO:0000313" key="1">
    <source>
        <dbReference type="EMBL" id="CAF0922934.1"/>
    </source>
</evidence>
<accession>A0A818PRD6</accession>
<dbReference type="Proteomes" id="UP000663868">
    <property type="component" value="Unassembled WGS sequence"/>
</dbReference>
<gene>
    <name evidence="3" type="ORF">IZO911_LOCUS45013</name>
    <name evidence="1" type="ORF">JYZ213_LOCUS11717</name>
    <name evidence="4" type="ORF">KXQ929_LOCUS5249</name>
    <name evidence="5" type="ORF">OKA104_LOCUS7117</name>
    <name evidence="6" type="ORF">OXD698_LOCUS7794</name>
    <name evidence="2" type="ORF">VCS650_LOCUS15703</name>
</gene>
<reference evidence="6" key="1">
    <citation type="submission" date="2021-02" db="EMBL/GenBank/DDBJ databases">
        <authorList>
            <person name="Nowell W R."/>
        </authorList>
    </citation>
    <scope>NUCLEOTIDE SEQUENCE</scope>
</reference>
<name>A0A818PRD6_9BILA</name>
<evidence type="ECO:0000313" key="4">
    <source>
        <dbReference type="EMBL" id="CAF3603277.1"/>
    </source>
</evidence>
<dbReference type="OrthoDB" id="10558267at2759"/>
<evidence type="ECO:0000313" key="6">
    <source>
        <dbReference type="EMBL" id="CAF3628076.1"/>
    </source>
</evidence>
<evidence type="ECO:0000313" key="7">
    <source>
        <dbReference type="Proteomes" id="UP000663844"/>
    </source>
</evidence>
<dbReference type="Proteomes" id="UP000663881">
    <property type="component" value="Unassembled WGS sequence"/>
</dbReference>
<dbReference type="EMBL" id="CAJOBB010000191">
    <property type="protein sequence ID" value="CAF3603277.1"/>
    <property type="molecule type" value="Genomic_DNA"/>
</dbReference>
<evidence type="ECO:0000313" key="2">
    <source>
        <dbReference type="EMBL" id="CAF1019290.1"/>
    </source>
</evidence>
<comment type="caution">
    <text evidence="6">The sequence shown here is derived from an EMBL/GenBank/DDBJ whole genome shotgun (WGS) entry which is preliminary data.</text>
</comment>
<dbReference type="EMBL" id="CAJNON010000137">
    <property type="protein sequence ID" value="CAF1019290.1"/>
    <property type="molecule type" value="Genomic_DNA"/>
</dbReference>
<sequence>MSIRIGKHLNCIFLATCANSCPSGVTSDLTTTCGRICMTTPPGAFGSASGSVGSTGSCNASSTICPGGTYTITRNTYSSVNFDCASVGCVSYGGCCTGIGNPSSPTAYCFSCH</sequence>